<gene>
    <name evidence="3" type="ORF">CFK40_04180</name>
</gene>
<feature type="domain" description="Transcription regulator TrmB C-terminal" evidence="2">
    <location>
        <begin position="123"/>
        <end position="220"/>
    </location>
</feature>
<organism evidence="3 4">
    <name type="scientific">Virgibacillus necropolis</name>
    <dbReference type="NCBI Taxonomy" id="163877"/>
    <lineage>
        <taxon>Bacteria</taxon>
        <taxon>Bacillati</taxon>
        <taxon>Bacillota</taxon>
        <taxon>Bacilli</taxon>
        <taxon>Bacillales</taxon>
        <taxon>Bacillaceae</taxon>
        <taxon>Virgibacillus</taxon>
    </lineage>
</organism>
<dbReference type="InterPro" id="IPR036390">
    <property type="entry name" value="WH_DNA-bd_sf"/>
</dbReference>
<dbReference type="InterPro" id="IPR051797">
    <property type="entry name" value="TrmB-like"/>
</dbReference>
<dbReference type="EMBL" id="CP022437">
    <property type="protein sequence ID" value="ASN04262.1"/>
    <property type="molecule type" value="Genomic_DNA"/>
</dbReference>
<evidence type="ECO:0000313" key="4">
    <source>
        <dbReference type="Proteomes" id="UP000204391"/>
    </source>
</evidence>
<dbReference type="KEGG" id="vne:CFK40_04180"/>
<dbReference type="Pfam" id="PF01978">
    <property type="entry name" value="TrmB"/>
    <property type="match status" value="1"/>
</dbReference>
<dbReference type="SUPFAM" id="SSF56024">
    <property type="entry name" value="Phospholipase D/nuclease"/>
    <property type="match status" value="1"/>
</dbReference>
<dbReference type="Pfam" id="PF11495">
    <property type="entry name" value="Regulator_TrmB"/>
    <property type="match status" value="1"/>
</dbReference>
<feature type="domain" description="Transcription regulator TrmB N-terminal" evidence="1">
    <location>
        <begin position="17"/>
        <end position="87"/>
    </location>
</feature>
<dbReference type="Gene3D" id="1.10.10.10">
    <property type="entry name" value="Winged helix-like DNA-binding domain superfamily/Winged helix DNA-binding domain"/>
    <property type="match status" value="1"/>
</dbReference>
<reference evidence="3 4" key="1">
    <citation type="journal article" date="2003" name="Int. J. Syst. Evol. Microbiol.">
        <title>Virgibacillus carmonensis sp. nov., Virgibacillus necropolis sp. nov. and Virgibacillus picturae sp. nov., three novel species isolated from deteriorated mural paintings, transfer of the species of the genus salibacillus to Virgibacillus, as Virgibacillus marismortui comb. nov. and Virgibacillus salexigens comb. nov., and emended description of the genus Virgibacillus.</title>
        <authorList>
            <person name="Heyrman J."/>
            <person name="Logan N.A."/>
            <person name="Busse H.J."/>
            <person name="Balcaen A."/>
            <person name="Lebbe L."/>
            <person name="Rodriguez-Diaz M."/>
            <person name="Swings J."/>
            <person name="De Vos P."/>
        </authorList>
    </citation>
    <scope>NUCLEOTIDE SEQUENCE [LARGE SCALE GENOMIC DNA]</scope>
    <source>
        <strain evidence="3 4">LMG 19488</strain>
    </source>
</reference>
<dbReference type="InterPro" id="IPR036388">
    <property type="entry name" value="WH-like_DNA-bd_sf"/>
</dbReference>
<evidence type="ECO:0000259" key="2">
    <source>
        <dbReference type="Pfam" id="PF11495"/>
    </source>
</evidence>
<dbReference type="PANTHER" id="PTHR34293">
    <property type="entry name" value="HTH-TYPE TRANSCRIPTIONAL REGULATOR TRMBL2"/>
    <property type="match status" value="1"/>
</dbReference>
<dbReference type="CDD" id="cd09124">
    <property type="entry name" value="PLDc_like_TrmB_middle"/>
    <property type="match status" value="1"/>
</dbReference>
<dbReference type="InterPro" id="IPR021586">
    <property type="entry name" value="Tscrpt_reg_TrmB_C"/>
</dbReference>
<protein>
    <recommendedName>
        <fullName evidence="5">TrmB family transcriptional regulator</fullName>
    </recommendedName>
</protein>
<dbReference type="Proteomes" id="UP000204391">
    <property type="component" value="Chromosome"/>
</dbReference>
<dbReference type="AlphaFoldDB" id="A0A221M9F5"/>
<dbReference type="InterPro" id="IPR002831">
    <property type="entry name" value="Tscrpt_reg_TrmB_N"/>
</dbReference>
<accession>A0A221M9F5</accession>
<name>A0A221M9F5_9BACI</name>
<sequence>MILEVNCVKLKQVVDSLKKLGFTEYEAKIYLGLLRSHPANGNAIAKLSGVPTPKVYETVRKMLEREIIFTVSGGEEGKKVRYSPLPYKDLLNQKKKSFSGNMSFLSEALVEVSSMSDTDWTELFVIRGYSSAMEAVESSIKNSKSEIVMSCWCTELDVLIEPLTEAHNRGVNIVTLAFDDSDREVLWRNFKHYGGKTVLFRHGGELSIVIDHSKAIVLQSLNDSPHAVVSGHPVTISTTRNYIRHDIYVNRMLDDFEGVMKQRYGNELEHLIRDF</sequence>
<dbReference type="PANTHER" id="PTHR34293:SF1">
    <property type="entry name" value="HTH-TYPE TRANSCRIPTIONAL REGULATOR TRMBL2"/>
    <property type="match status" value="1"/>
</dbReference>
<keyword evidence="4" id="KW-1185">Reference proteome</keyword>
<evidence type="ECO:0000313" key="3">
    <source>
        <dbReference type="EMBL" id="ASN04262.1"/>
    </source>
</evidence>
<proteinExistence type="predicted"/>
<evidence type="ECO:0000259" key="1">
    <source>
        <dbReference type="Pfam" id="PF01978"/>
    </source>
</evidence>
<evidence type="ECO:0008006" key="5">
    <source>
        <dbReference type="Google" id="ProtNLM"/>
    </source>
</evidence>
<dbReference type="SUPFAM" id="SSF46785">
    <property type="entry name" value="Winged helix' DNA-binding domain"/>
    <property type="match status" value="1"/>
</dbReference>